<dbReference type="Proteomes" id="UP000265520">
    <property type="component" value="Unassembled WGS sequence"/>
</dbReference>
<dbReference type="AlphaFoldDB" id="A0A392VH75"/>
<dbReference type="EMBL" id="LXQA011149170">
    <property type="protein sequence ID" value="MCI86772.1"/>
    <property type="molecule type" value="Genomic_DNA"/>
</dbReference>
<keyword evidence="2" id="KW-1185">Reference proteome</keyword>
<name>A0A392VH75_9FABA</name>
<reference evidence="1 2" key="1">
    <citation type="journal article" date="2018" name="Front. Plant Sci.">
        <title>Red Clover (Trifolium pratense) and Zigzag Clover (T. medium) - A Picture of Genomic Similarities and Differences.</title>
        <authorList>
            <person name="Dluhosova J."/>
            <person name="Istvanek J."/>
            <person name="Nedelnik J."/>
            <person name="Repkova J."/>
        </authorList>
    </citation>
    <scope>NUCLEOTIDE SEQUENCE [LARGE SCALE GENOMIC DNA]</scope>
    <source>
        <strain evidence="2">cv. 10/8</strain>
        <tissue evidence="1">Leaf</tissue>
    </source>
</reference>
<organism evidence="1 2">
    <name type="scientific">Trifolium medium</name>
    <dbReference type="NCBI Taxonomy" id="97028"/>
    <lineage>
        <taxon>Eukaryota</taxon>
        <taxon>Viridiplantae</taxon>
        <taxon>Streptophyta</taxon>
        <taxon>Embryophyta</taxon>
        <taxon>Tracheophyta</taxon>
        <taxon>Spermatophyta</taxon>
        <taxon>Magnoliopsida</taxon>
        <taxon>eudicotyledons</taxon>
        <taxon>Gunneridae</taxon>
        <taxon>Pentapetalae</taxon>
        <taxon>rosids</taxon>
        <taxon>fabids</taxon>
        <taxon>Fabales</taxon>
        <taxon>Fabaceae</taxon>
        <taxon>Papilionoideae</taxon>
        <taxon>50 kb inversion clade</taxon>
        <taxon>NPAAA clade</taxon>
        <taxon>Hologalegina</taxon>
        <taxon>IRL clade</taxon>
        <taxon>Trifolieae</taxon>
        <taxon>Trifolium</taxon>
    </lineage>
</organism>
<accession>A0A392VH75</accession>
<evidence type="ECO:0000313" key="2">
    <source>
        <dbReference type="Proteomes" id="UP000265520"/>
    </source>
</evidence>
<sequence length="71" mass="7061">ILGKQGSPLEPVVELPGQAEVGIEPVVVQPSVVVRLASSLCVAFRPEPAVSGTDDALLAVAATSPAVVATS</sequence>
<proteinExistence type="predicted"/>
<protein>
    <submittedName>
        <fullName evidence="1">Uncharacterized protein</fullName>
    </submittedName>
</protein>
<feature type="non-terminal residue" evidence="1">
    <location>
        <position position="1"/>
    </location>
</feature>
<feature type="non-terminal residue" evidence="1">
    <location>
        <position position="71"/>
    </location>
</feature>
<evidence type="ECO:0000313" key="1">
    <source>
        <dbReference type="EMBL" id="MCI86772.1"/>
    </source>
</evidence>
<comment type="caution">
    <text evidence="1">The sequence shown here is derived from an EMBL/GenBank/DDBJ whole genome shotgun (WGS) entry which is preliminary data.</text>
</comment>